<gene>
    <name evidence="3" type="ORF">PCS_00236</name>
</gene>
<accession>M5Q2M9</accession>
<evidence type="ECO:0000313" key="4">
    <source>
        <dbReference type="Proteomes" id="UP000011922"/>
    </source>
</evidence>
<protein>
    <submittedName>
        <fullName evidence="3">Short C-terminal domain containing protein</fullName>
    </submittedName>
</protein>
<feature type="transmembrane region" description="Helical" evidence="1">
    <location>
        <begin position="15"/>
        <end position="39"/>
    </location>
</feature>
<keyword evidence="1" id="KW-1133">Transmembrane helix</keyword>
<dbReference type="AlphaFoldDB" id="M5Q2M9"/>
<dbReference type="RefSeq" id="WP_005983206.1">
    <property type="nucleotide sequence ID" value="NZ_AOSV01000003.1"/>
</dbReference>
<reference evidence="3 4" key="1">
    <citation type="journal article" date="2013" name="Genome Announc.">
        <title>Draft Genome Sequence for Desulfovibrio africanus Strain PCS.</title>
        <authorList>
            <person name="Brown S.D."/>
            <person name="Utturkar S.M."/>
            <person name="Arkin A.P."/>
            <person name="Deutschbauer A.M."/>
            <person name="Elias D.A."/>
            <person name="Hazen T.C."/>
            <person name="Chakraborty R."/>
        </authorList>
    </citation>
    <scope>NUCLEOTIDE SEQUENCE [LARGE SCALE GENOMIC DNA]</scope>
    <source>
        <strain evidence="3 4">PCS</strain>
    </source>
</reference>
<name>M5Q2M9_DESAF</name>
<dbReference type="OrthoDB" id="5461365at2"/>
<dbReference type="Proteomes" id="UP000011922">
    <property type="component" value="Unassembled WGS sequence"/>
</dbReference>
<evidence type="ECO:0000259" key="2">
    <source>
        <dbReference type="Pfam" id="PF09851"/>
    </source>
</evidence>
<dbReference type="Pfam" id="PF09851">
    <property type="entry name" value="SHOCT"/>
    <property type="match status" value="1"/>
</dbReference>
<dbReference type="PATRIC" id="fig|1262666.3.peg.234"/>
<dbReference type="InterPro" id="IPR018649">
    <property type="entry name" value="SHOCT"/>
</dbReference>
<feature type="domain" description="SHOCT" evidence="2">
    <location>
        <begin position="59"/>
        <end position="83"/>
    </location>
</feature>
<sequence>MWCNFSGPLFSGPGFFWGGGLIGLLLKILIVAGIVWLALRIIDGIRNRQTSGDDKDHSMRILKVKYARGEISEDEYRRMREVLDGRGQPT</sequence>
<comment type="caution">
    <text evidence="3">The sequence shown here is derived from an EMBL/GenBank/DDBJ whole genome shotgun (WGS) entry which is preliminary data.</text>
</comment>
<dbReference type="EMBL" id="AOSV01000003">
    <property type="protein sequence ID" value="EMG38606.1"/>
    <property type="molecule type" value="Genomic_DNA"/>
</dbReference>
<keyword evidence="1" id="KW-0472">Membrane</keyword>
<proteinExistence type="predicted"/>
<evidence type="ECO:0000256" key="1">
    <source>
        <dbReference type="SAM" id="Phobius"/>
    </source>
</evidence>
<organism evidence="3 4">
    <name type="scientific">Desulfocurvibacter africanus PCS</name>
    <dbReference type="NCBI Taxonomy" id="1262666"/>
    <lineage>
        <taxon>Bacteria</taxon>
        <taxon>Pseudomonadati</taxon>
        <taxon>Thermodesulfobacteriota</taxon>
        <taxon>Desulfovibrionia</taxon>
        <taxon>Desulfovibrionales</taxon>
        <taxon>Desulfovibrionaceae</taxon>
        <taxon>Desulfocurvibacter</taxon>
    </lineage>
</organism>
<evidence type="ECO:0000313" key="3">
    <source>
        <dbReference type="EMBL" id="EMG38606.1"/>
    </source>
</evidence>
<keyword evidence="1" id="KW-0812">Transmembrane</keyword>